<evidence type="ECO:0000313" key="5">
    <source>
        <dbReference type="Proteomes" id="UP000183365"/>
    </source>
</evidence>
<keyword evidence="1" id="KW-0813">Transport</keyword>
<dbReference type="GO" id="GO:0005085">
    <property type="term" value="F:guanyl-nucleotide exchange factor activity"/>
    <property type="evidence" value="ECO:0007669"/>
    <property type="project" value="UniProtKB-KW"/>
</dbReference>
<proteinExistence type="predicted"/>
<keyword evidence="3" id="KW-0653">Protein transport</keyword>
<dbReference type="GO" id="GO:0015031">
    <property type="term" value="P:protein transport"/>
    <property type="evidence" value="ECO:0007669"/>
    <property type="project" value="UniProtKB-KW"/>
</dbReference>
<dbReference type="Proteomes" id="UP000183365">
    <property type="component" value="Unassembled WGS sequence"/>
</dbReference>
<dbReference type="GO" id="GO:0008270">
    <property type="term" value="F:zinc ion binding"/>
    <property type="evidence" value="ECO:0007669"/>
    <property type="project" value="EnsemblFungi"/>
</dbReference>
<reference evidence="5" key="1">
    <citation type="submission" date="2016-11" db="EMBL/GenBank/DDBJ databases">
        <authorList>
            <person name="Guldener U."/>
        </authorList>
    </citation>
    <scope>NUCLEOTIDE SEQUENCE [LARGE SCALE GENOMIC DNA]</scope>
</reference>
<dbReference type="GO" id="GO:0007264">
    <property type="term" value="P:small GTPase-mediated signal transduction"/>
    <property type="evidence" value="ECO:0007669"/>
    <property type="project" value="InterPro"/>
</dbReference>
<dbReference type="InterPro" id="IPR011057">
    <property type="entry name" value="Mss4-like_sf"/>
</dbReference>
<dbReference type="Pfam" id="PF04421">
    <property type="entry name" value="Mss4"/>
    <property type="match status" value="1"/>
</dbReference>
<gene>
    <name evidence="4" type="ORF">HGUI_00316</name>
</gene>
<dbReference type="GO" id="GO:0006892">
    <property type="term" value="P:post-Golgi vesicle-mediated transport"/>
    <property type="evidence" value="ECO:0007669"/>
    <property type="project" value="EnsemblFungi"/>
</dbReference>
<dbReference type="InterPro" id="IPR007515">
    <property type="entry name" value="Mss4"/>
</dbReference>
<dbReference type="PROSITE" id="PS51796">
    <property type="entry name" value="MSS4"/>
    <property type="match status" value="1"/>
</dbReference>
<keyword evidence="2" id="KW-0344">Guanine-nucleotide releasing factor</keyword>
<dbReference type="GO" id="GO:0016020">
    <property type="term" value="C:membrane"/>
    <property type="evidence" value="ECO:0007669"/>
    <property type="project" value="EnsemblFungi"/>
</dbReference>
<dbReference type="EMBL" id="FQNF01000004">
    <property type="protein sequence ID" value="SGZ38116.1"/>
    <property type="molecule type" value="Genomic_DNA"/>
</dbReference>
<accession>A0A1L0AX09</accession>
<evidence type="ECO:0000256" key="1">
    <source>
        <dbReference type="ARBA" id="ARBA00022448"/>
    </source>
</evidence>
<sequence length="144" mass="16397">MTHVYKCSFEDCFSELITFDTVNNDGKKDITYLNKNFIDKYKLFTHPKGSKETDNVEFLVTASFWEFDNIGVSRSIESLKLEDDTQYTLTFNKAEYLLKAATKYLICGECDKGPLGVIVDVEEINNPENKRQLCLLSAAAVLVN</sequence>
<dbReference type="Gene3D" id="2.170.150.10">
    <property type="entry name" value="Metal Binding Protein, Guanine Nucleotide Exchange Factor, Chain A"/>
    <property type="match status" value="1"/>
</dbReference>
<dbReference type="InterPro" id="IPR011323">
    <property type="entry name" value="Mss4/transl-control_tumour"/>
</dbReference>
<evidence type="ECO:0000256" key="2">
    <source>
        <dbReference type="ARBA" id="ARBA00022658"/>
    </source>
</evidence>
<dbReference type="GO" id="GO:0005829">
    <property type="term" value="C:cytosol"/>
    <property type="evidence" value="ECO:0007669"/>
    <property type="project" value="EnsemblFungi"/>
</dbReference>
<keyword evidence="5" id="KW-1185">Reference proteome</keyword>
<dbReference type="SUPFAM" id="SSF51316">
    <property type="entry name" value="Mss4-like"/>
    <property type="match status" value="1"/>
</dbReference>
<dbReference type="OrthoDB" id="30840at2759"/>
<name>A0A1L0AX09_9ASCO</name>
<dbReference type="AlphaFoldDB" id="A0A1L0AX09"/>
<evidence type="ECO:0008006" key="6">
    <source>
        <dbReference type="Google" id="ProtNLM"/>
    </source>
</evidence>
<evidence type="ECO:0000313" key="4">
    <source>
        <dbReference type="EMBL" id="SGZ38116.1"/>
    </source>
</evidence>
<dbReference type="VEuPathDB" id="FungiDB:HGUI_00316"/>
<evidence type="ECO:0000256" key="3">
    <source>
        <dbReference type="ARBA" id="ARBA00022927"/>
    </source>
</evidence>
<organism evidence="4 5">
    <name type="scientific">Hanseniaspora guilliermondii</name>
    <dbReference type="NCBI Taxonomy" id="56406"/>
    <lineage>
        <taxon>Eukaryota</taxon>
        <taxon>Fungi</taxon>
        <taxon>Dikarya</taxon>
        <taxon>Ascomycota</taxon>
        <taxon>Saccharomycotina</taxon>
        <taxon>Saccharomycetes</taxon>
        <taxon>Saccharomycodales</taxon>
        <taxon>Saccharomycodaceae</taxon>
        <taxon>Hanseniaspora</taxon>
    </lineage>
</organism>
<protein>
    <recommendedName>
        <fullName evidence="6">Protein DSS4</fullName>
    </recommendedName>
</protein>